<keyword evidence="4 7" id="KW-0418">Kinase</keyword>
<feature type="binding site" evidence="7">
    <location>
        <position position="132"/>
    </location>
    <ligand>
        <name>substrate</name>
    </ligand>
</feature>
<dbReference type="GO" id="GO:0004765">
    <property type="term" value="F:shikimate kinase activity"/>
    <property type="evidence" value="ECO:0007669"/>
    <property type="project" value="UniProtKB-EC"/>
</dbReference>
<comment type="similarity">
    <text evidence="7">Belongs to the shikimate kinase family.</text>
</comment>
<accession>A0ABV1H2S0</accession>
<feature type="binding site" evidence="7">
    <location>
        <position position="75"/>
    </location>
    <ligand>
        <name>substrate</name>
    </ligand>
</feature>
<feature type="binding site" evidence="7">
    <location>
        <position position="28"/>
    </location>
    <ligand>
        <name>substrate</name>
    </ligand>
</feature>
<evidence type="ECO:0000256" key="4">
    <source>
        <dbReference type="ARBA" id="ARBA00022777"/>
    </source>
</evidence>
<comment type="cofactor">
    <cofactor evidence="7">
        <name>Mg(2+)</name>
        <dbReference type="ChEBI" id="CHEBI:18420"/>
    </cofactor>
    <text evidence="7">Binds 1 Mg(2+) ion per subunit.</text>
</comment>
<evidence type="ECO:0000256" key="5">
    <source>
        <dbReference type="ARBA" id="ARBA00022840"/>
    </source>
</evidence>
<sequence length="165" mass="18721">MIGFMGCGKTTFGTWIAKNKKMDFCDTDALIVEKEKKSINDIFSENGEPYFRELETEIVKDLIKSRHNTVVSVGGGLPLKPENRELLKKLGTVVYLRTSVEELTKRLAGDTTRPLLAGGNIREKITHLMDMRLSDYLDAAEVIIDTDGRSFDEMYENILKEKREA</sequence>
<dbReference type="PANTHER" id="PTHR21087">
    <property type="entry name" value="SHIKIMATE KINASE"/>
    <property type="match status" value="1"/>
</dbReference>
<keyword evidence="3 7" id="KW-0547">Nucleotide-binding</keyword>
<evidence type="ECO:0000256" key="7">
    <source>
        <dbReference type="HAMAP-Rule" id="MF_00109"/>
    </source>
</evidence>
<dbReference type="PANTHER" id="PTHR21087:SF16">
    <property type="entry name" value="SHIKIMATE KINASE 1, CHLOROPLASTIC"/>
    <property type="match status" value="1"/>
</dbReference>
<feature type="binding site" evidence="7">
    <location>
        <position position="113"/>
    </location>
    <ligand>
        <name>ATP</name>
        <dbReference type="ChEBI" id="CHEBI:30616"/>
    </ligand>
</feature>
<protein>
    <recommendedName>
        <fullName evidence="7">Shikimate kinase</fullName>
        <shortName evidence="7">SK</shortName>
        <ecNumber evidence="7">2.7.1.71</ecNumber>
    </recommendedName>
</protein>
<reference evidence="8" key="1">
    <citation type="submission" date="2024-03" db="EMBL/GenBank/DDBJ databases">
        <title>Human intestinal bacterial collection.</title>
        <authorList>
            <person name="Pauvert C."/>
            <person name="Hitch T.C.A."/>
            <person name="Clavel T."/>
        </authorList>
    </citation>
    <scope>NUCLEOTIDE SEQUENCE [LARGE SCALE GENOMIC DNA]</scope>
    <source>
        <strain evidence="8">CLA-AA-H89B</strain>
    </source>
</reference>
<dbReference type="InterPro" id="IPR027417">
    <property type="entry name" value="P-loop_NTPase"/>
</dbReference>
<organism evidence="8 9">
    <name type="scientific">Lachnospira intestinalis</name>
    <dbReference type="NCBI Taxonomy" id="3133158"/>
    <lineage>
        <taxon>Bacteria</taxon>
        <taxon>Bacillati</taxon>
        <taxon>Bacillota</taxon>
        <taxon>Clostridia</taxon>
        <taxon>Lachnospirales</taxon>
        <taxon>Lachnospiraceae</taxon>
        <taxon>Lachnospira</taxon>
    </lineage>
</organism>
<keyword evidence="7" id="KW-0460">Magnesium</keyword>
<comment type="subunit">
    <text evidence="7">Monomer.</text>
</comment>
<dbReference type="Pfam" id="PF01202">
    <property type="entry name" value="SKI"/>
    <property type="match status" value="1"/>
</dbReference>
<comment type="catalytic activity">
    <reaction evidence="7">
        <text>shikimate + ATP = 3-phosphoshikimate + ADP + H(+)</text>
        <dbReference type="Rhea" id="RHEA:13121"/>
        <dbReference type="ChEBI" id="CHEBI:15378"/>
        <dbReference type="ChEBI" id="CHEBI:30616"/>
        <dbReference type="ChEBI" id="CHEBI:36208"/>
        <dbReference type="ChEBI" id="CHEBI:145989"/>
        <dbReference type="ChEBI" id="CHEBI:456216"/>
        <dbReference type="EC" id="2.7.1.71"/>
    </reaction>
</comment>
<comment type="function">
    <text evidence="7">Catalyzes the specific phosphorylation of the 3-hydroxyl group of shikimic acid using ATP as a cosubstrate.</text>
</comment>
<comment type="caution">
    <text evidence="8">The sequence shown here is derived from an EMBL/GenBank/DDBJ whole genome shotgun (WGS) entry which is preliminary data.</text>
</comment>
<dbReference type="SUPFAM" id="SSF52540">
    <property type="entry name" value="P-loop containing nucleoside triphosphate hydrolases"/>
    <property type="match status" value="1"/>
</dbReference>
<evidence type="ECO:0000313" key="9">
    <source>
        <dbReference type="Proteomes" id="UP001546774"/>
    </source>
</evidence>
<dbReference type="EMBL" id="JBBMFS010000001">
    <property type="protein sequence ID" value="MEQ2553697.1"/>
    <property type="molecule type" value="Genomic_DNA"/>
</dbReference>
<dbReference type="InterPro" id="IPR031322">
    <property type="entry name" value="Shikimate/glucono_kinase"/>
</dbReference>
<gene>
    <name evidence="7" type="primary">aroK</name>
    <name evidence="8" type="ORF">WMO37_01530</name>
</gene>
<evidence type="ECO:0000256" key="3">
    <source>
        <dbReference type="ARBA" id="ARBA00022741"/>
    </source>
</evidence>
<evidence type="ECO:0000313" key="8">
    <source>
        <dbReference type="EMBL" id="MEQ2553697.1"/>
    </source>
</evidence>
<evidence type="ECO:0000256" key="6">
    <source>
        <dbReference type="ARBA" id="ARBA00023141"/>
    </source>
</evidence>
<evidence type="ECO:0000256" key="2">
    <source>
        <dbReference type="ARBA" id="ARBA00022679"/>
    </source>
</evidence>
<feature type="binding site" evidence="7">
    <location>
        <begin position="6"/>
        <end position="11"/>
    </location>
    <ligand>
        <name>ATP</name>
        <dbReference type="ChEBI" id="CHEBI:30616"/>
    </ligand>
</feature>
<dbReference type="CDD" id="cd00464">
    <property type="entry name" value="SK"/>
    <property type="match status" value="1"/>
</dbReference>
<dbReference type="PRINTS" id="PR01100">
    <property type="entry name" value="SHIKIMTKNASE"/>
</dbReference>
<comment type="pathway">
    <text evidence="7">Metabolic intermediate biosynthesis; chorismate biosynthesis; chorismate from D-erythrose 4-phosphate and phosphoenolpyruvate: step 5/7.</text>
</comment>
<dbReference type="Proteomes" id="UP001546774">
    <property type="component" value="Unassembled WGS sequence"/>
</dbReference>
<dbReference type="Gene3D" id="3.40.50.300">
    <property type="entry name" value="P-loop containing nucleotide triphosphate hydrolases"/>
    <property type="match status" value="1"/>
</dbReference>
<feature type="binding site" evidence="7">
    <location>
        <position position="10"/>
    </location>
    <ligand>
        <name>Mg(2+)</name>
        <dbReference type="ChEBI" id="CHEBI:18420"/>
    </ligand>
</feature>
<dbReference type="InterPro" id="IPR000623">
    <property type="entry name" value="Shikimate_kinase/TSH1"/>
</dbReference>
<keyword evidence="1 7" id="KW-0028">Amino-acid biosynthesis</keyword>
<keyword evidence="9" id="KW-1185">Reference proteome</keyword>
<feature type="binding site" evidence="7">
    <location>
        <position position="52"/>
    </location>
    <ligand>
        <name>substrate</name>
    </ligand>
</feature>
<keyword evidence="5 7" id="KW-0067">ATP-binding</keyword>
<proteinExistence type="inferred from homology"/>
<name>A0ABV1H2S0_9FIRM</name>
<feature type="binding site" evidence="7">
    <location>
        <position position="149"/>
    </location>
    <ligand>
        <name>ATP</name>
        <dbReference type="ChEBI" id="CHEBI:30616"/>
    </ligand>
</feature>
<evidence type="ECO:0000256" key="1">
    <source>
        <dbReference type="ARBA" id="ARBA00022605"/>
    </source>
</evidence>
<keyword evidence="6 7" id="KW-0057">Aromatic amino acid biosynthesis</keyword>
<dbReference type="HAMAP" id="MF_00109">
    <property type="entry name" value="Shikimate_kinase"/>
    <property type="match status" value="1"/>
</dbReference>
<keyword evidence="7" id="KW-0479">Metal-binding</keyword>
<comment type="subcellular location">
    <subcellularLocation>
        <location evidence="7">Cytoplasm</location>
    </subcellularLocation>
</comment>
<keyword evidence="2 7" id="KW-0808">Transferase</keyword>
<keyword evidence="7" id="KW-0963">Cytoplasm</keyword>
<dbReference type="EC" id="2.7.1.71" evidence="7"/>